<organism evidence="7 9">
    <name type="scientific">Entamoeba histolytica</name>
    <dbReference type="NCBI Taxonomy" id="5759"/>
    <lineage>
        <taxon>Eukaryota</taxon>
        <taxon>Amoebozoa</taxon>
        <taxon>Evosea</taxon>
        <taxon>Archamoebae</taxon>
        <taxon>Mastigamoebida</taxon>
        <taxon>Entamoebidae</taxon>
        <taxon>Entamoeba</taxon>
    </lineage>
</organism>
<reference evidence="7 9" key="1">
    <citation type="submission" date="2016-05" db="EMBL/GenBank/DDBJ databases">
        <title>First whole genome sequencing of Entamoeba histolytica HM1:IMSS-clone-6.</title>
        <authorList>
            <person name="Mukherjee Avik.K."/>
            <person name="Izumyama S."/>
            <person name="Nakada-Tsukui K."/>
            <person name="Nozaki T."/>
        </authorList>
    </citation>
    <scope>NUCLEOTIDE SEQUENCE [LARGE SCALE GENOMIC DNA]</scope>
    <source>
        <strain evidence="7 9">HM1:IMSS clone 6</strain>
    </source>
</reference>
<dbReference type="InterPro" id="IPR036236">
    <property type="entry name" value="Znf_C2H2_sf"/>
</dbReference>
<feature type="domain" description="C2H2-type" evidence="6">
    <location>
        <begin position="56"/>
        <end position="83"/>
    </location>
</feature>
<keyword evidence="3 5" id="KW-0863">Zinc-finger</keyword>
<name>A0A5K1UE34_ENTHI</name>
<dbReference type="OMA" id="HTRKAQA"/>
<dbReference type="VEuPathDB" id="AmoebaDB:EHI5A_222220"/>
<keyword evidence="1" id="KW-0479">Metal-binding</keyword>
<dbReference type="VEuPathDB" id="AmoebaDB:EHI_159800"/>
<feature type="domain" description="C2H2-type" evidence="6">
    <location>
        <begin position="112"/>
        <end position="141"/>
    </location>
</feature>
<keyword evidence="2" id="KW-0677">Repeat</keyword>
<evidence type="ECO:0000256" key="4">
    <source>
        <dbReference type="ARBA" id="ARBA00022833"/>
    </source>
</evidence>
<evidence type="ECO:0000256" key="2">
    <source>
        <dbReference type="ARBA" id="ARBA00022737"/>
    </source>
</evidence>
<evidence type="ECO:0000256" key="3">
    <source>
        <dbReference type="ARBA" id="ARBA00022771"/>
    </source>
</evidence>
<proteinExistence type="predicted"/>
<dbReference type="PROSITE" id="PS50157">
    <property type="entry name" value="ZINC_FINGER_C2H2_2"/>
    <property type="match status" value="4"/>
</dbReference>
<dbReference type="EMBL" id="BDEQ01000001">
    <property type="protein sequence ID" value="GAT93315.1"/>
    <property type="molecule type" value="Genomic_DNA"/>
</dbReference>
<comment type="caution">
    <text evidence="7">The sequence shown here is derived from an EMBL/GenBank/DDBJ whole genome shotgun (WGS) entry which is preliminary data.</text>
</comment>
<evidence type="ECO:0000313" key="7">
    <source>
        <dbReference type="EMBL" id="GAT93315.1"/>
    </source>
</evidence>
<gene>
    <name evidence="8" type="ORF">CL6EHI_102930</name>
    <name evidence="7" type="ORF">CL6EHI_159800</name>
</gene>
<dbReference type="InterPro" id="IPR013087">
    <property type="entry name" value="Znf_C2H2_type"/>
</dbReference>
<dbReference type="SMART" id="SM00355">
    <property type="entry name" value="ZnF_C2H2"/>
    <property type="match status" value="4"/>
</dbReference>
<evidence type="ECO:0000256" key="5">
    <source>
        <dbReference type="PROSITE-ProRule" id="PRU00042"/>
    </source>
</evidence>
<dbReference type="AlphaFoldDB" id="A0A5K1UE34"/>
<sequence>MQSNDIQSTVNSIFTSCFQEIKHGNLICPHPGCGKSFNTKKCLSVHMQTHSGKKPFSCNICGMKFLRKHDCNVHMRVHTGEKPYECLICHKHFARHSDLKVHEKVHSDEKPFQCPFVGCCKAFKRKHDLKKHITFHVKHSVKEYSEVIEKSEELYHQQLPSAFTPVTDFSLYSVY</sequence>
<dbReference type="FunFam" id="3.30.160.60:FF:000446">
    <property type="entry name" value="Zinc finger protein"/>
    <property type="match status" value="1"/>
</dbReference>
<protein>
    <recommendedName>
        <fullName evidence="6">C2H2-type domain-containing protein</fullName>
    </recommendedName>
</protein>
<dbReference type="Pfam" id="PF00096">
    <property type="entry name" value="zf-C2H2"/>
    <property type="match status" value="2"/>
</dbReference>
<dbReference type="GO" id="GO:0000978">
    <property type="term" value="F:RNA polymerase II cis-regulatory region sequence-specific DNA binding"/>
    <property type="evidence" value="ECO:0007669"/>
    <property type="project" value="TreeGrafter"/>
</dbReference>
<dbReference type="GO" id="GO:0000981">
    <property type="term" value="F:DNA-binding transcription factor activity, RNA polymerase II-specific"/>
    <property type="evidence" value="ECO:0007669"/>
    <property type="project" value="TreeGrafter"/>
</dbReference>
<dbReference type="FunFam" id="3.30.160.60:FF:000176">
    <property type="entry name" value="zinc finger protein 70"/>
    <property type="match status" value="1"/>
</dbReference>
<dbReference type="PROSITE" id="PS00028">
    <property type="entry name" value="ZINC_FINGER_C2H2_1"/>
    <property type="match status" value="4"/>
</dbReference>
<dbReference type="GO" id="GO:0032502">
    <property type="term" value="P:developmental process"/>
    <property type="evidence" value="ECO:0007669"/>
    <property type="project" value="UniProtKB-ARBA"/>
</dbReference>
<dbReference type="PANTHER" id="PTHR23235">
    <property type="entry name" value="KRUEPPEL-LIKE TRANSCRIPTION FACTOR"/>
    <property type="match status" value="1"/>
</dbReference>
<feature type="domain" description="C2H2-type" evidence="6">
    <location>
        <begin position="84"/>
        <end position="111"/>
    </location>
</feature>
<evidence type="ECO:0000313" key="9">
    <source>
        <dbReference type="Proteomes" id="UP000078387"/>
    </source>
</evidence>
<dbReference type="GO" id="GO:0008270">
    <property type="term" value="F:zinc ion binding"/>
    <property type="evidence" value="ECO:0007669"/>
    <property type="project" value="UniProtKB-KW"/>
</dbReference>
<dbReference type="Gene3D" id="3.30.160.60">
    <property type="entry name" value="Classic Zinc Finger"/>
    <property type="match status" value="4"/>
</dbReference>
<dbReference type="SUPFAM" id="SSF57667">
    <property type="entry name" value="beta-beta-alpha zinc fingers"/>
    <property type="match status" value="2"/>
</dbReference>
<dbReference type="Proteomes" id="UP000078387">
    <property type="component" value="Unassembled WGS sequence"/>
</dbReference>
<evidence type="ECO:0000256" key="1">
    <source>
        <dbReference type="ARBA" id="ARBA00022723"/>
    </source>
</evidence>
<accession>A0A5K1UE34</accession>
<feature type="domain" description="C2H2-type" evidence="6">
    <location>
        <begin position="26"/>
        <end position="55"/>
    </location>
</feature>
<evidence type="ECO:0000313" key="8">
    <source>
        <dbReference type="EMBL" id="GAT99038.1"/>
    </source>
</evidence>
<dbReference type="VEuPathDB" id="AmoebaDB:KM1_291430"/>
<dbReference type="FunFam" id="3.30.160.60:FF:000202">
    <property type="entry name" value="Zinc finger protein 574"/>
    <property type="match status" value="1"/>
</dbReference>
<keyword evidence="4" id="KW-0862">Zinc</keyword>
<dbReference type="EMBL" id="BDEQ01000001">
    <property type="protein sequence ID" value="GAT99038.1"/>
    <property type="molecule type" value="Genomic_DNA"/>
</dbReference>
<evidence type="ECO:0000259" key="6">
    <source>
        <dbReference type="PROSITE" id="PS50157"/>
    </source>
</evidence>
<dbReference type="PANTHER" id="PTHR23235:SF120">
    <property type="entry name" value="KRUPPEL-LIKE FACTOR 15"/>
    <property type="match status" value="1"/>
</dbReference>